<evidence type="ECO:0000313" key="4">
    <source>
        <dbReference type="Proteomes" id="UP000605986"/>
    </source>
</evidence>
<evidence type="ECO:0000256" key="1">
    <source>
        <dbReference type="SAM" id="MobiDB-lite"/>
    </source>
</evidence>
<dbReference type="Proteomes" id="UP000605986">
    <property type="component" value="Unassembled WGS sequence"/>
</dbReference>
<evidence type="ECO:0008006" key="5">
    <source>
        <dbReference type="Google" id="ProtNLM"/>
    </source>
</evidence>
<reference evidence="3" key="1">
    <citation type="submission" date="2020-01" db="EMBL/GenBank/DDBJ databases">
        <title>Identification and distribution of gene clusters putatively required for synthesis of sphingolipid metabolism inhibitors in phylogenetically diverse species of the filamentous fungus Fusarium.</title>
        <authorList>
            <person name="Kim H.-S."/>
            <person name="Busman M."/>
            <person name="Brown D.W."/>
            <person name="Divon H."/>
            <person name="Uhlig S."/>
            <person name="Proctor R.H."/>
        </authorList>
    </citation>
    <scope>NUCLEOTIDE SEQUENCE</scope>
    <source>
        <strain evidence="3">NRRL 53441</strain>
    </source>
</reference>
<name>A0A8H4P4C6_9HYPO</name>
<feature type="compositionally biased region" description="Polar residues" evidence="1">
    <location>
        <begin position="61"/>
        <end position="70"/>
    </location>
</feature>
<dbReference type="InterPro" id="IPR021822">
    <property type="entry name" value="DUF3405"/>
</dbReference>
<sequence>MKKWHPQSRRLFGAKLRPRSMIIIVFAMLAAYYLLFAPSTSIQVVPSNPQGSVPPRPVSGNGDSTQQNGESDSEDQYGAIHRELWELTAEDLKDWHDPTDGEDPNDIEPGFETDGKERGFGDLGKLQHEKDMRKEWRHAYSVTSNFPNSNLIYGKTLANLENQEARPEEFSVDLRFDPDADVEYSSEKPVRYDPYPKYNSPSWKDAGYALHFPCKGATGEPVEDLLVFKGRPREWPLPRFGSFDALNMDPNLCWERETRLGPYGLHRQFKKVGGEPQPLNFDNVNWGDLQRICLHRNAQRFDMNRERVNEYLNMYPETVIGPQLPEEPGQPGQAQMSKRIVPVEPEVNNAPVPANPDTVPAQASPQPTNQSSGQQKHPRSPRNPTTGYVSEPRTAILLRSYTGKDYTENDKQTIRALISELSLKTGGQYEVFLLVQVKDTNLRIFEDDNVYQTVLSQSVPPEFRSMTILWNDDIVWKLYPKLTDPESKNVHTAQWLSVQKFSQDYPQFDFVWNWEMDFRFTGHHYHLLDKLGEFAKKQPRKGMWERNERWYIPTFHGGYDDEFRRDIEKRYGDNVIWGAPEFPFINPIGPKPPVASPSQDNYEWGVGEDADVITVSPMFNPINSNWVIANQVWGYNDSTHKSQDIPRRTTIVTQSRVSKKLLNIMHVENLRGNHVASEMTPQTVALLHGLKAVYAPHPVFMDRDWKGKFLNKWFNPGENGECGGRGSPMGWGRERRYIGTTWYYRAIPPNRLYNNWMGWQDTGIGGSQWEEKHGRPCLPPIMLHQVKNTEPTKNGHETTFELAYG</sequence>
<gene>
    <name evidence="3" type="ORF">F53441_2040</name>
</gene>
<dbReference type="PANTHER" id="PTHR36205:SF2">
    <property type="entry name" value="MAJOR FACILITATOR SUPERFAMILY TRANSPORTER"/>
    <property type="match status" value="1"/>
</dbReference>
<feature type="region of interest" description="Disordered" evidence="1">
    <location>
        <begin position="346"/>
        <end position="390"/>
    </location>
</feature>
<dbReference type="Pfam" id="PF11885">
    <property type="entry name" value="DUF3405"/>
    <property type="match status" value="1"/>
</dbReference>
<keyword evidence="4" id="KW-1185">Reference proteome</keyword>
<protein>
    <recommendedName>
        <fullName evidence="5">Major facilitator superfamily transporter</fullName>
    </recommendedName>
</protein>
<feature type="region of interest" description="Disordered" evidence="1">
    <location>
        <begin position="96"/>
        <end position="122"/>
    </location>
</feature>
<feature type="compositionally biased region" description="Polar residues" evidence="1">
    <location>
        <begin position="363"/>
        <end position="375"/>
    </location>
</feature>
<dbReference type="PANTHER" id="PTHR36205">
    <property type="entry name" value="CHROMOSOME 19, WHOLE GENOME SHOTGUN SEQUENCE"/>
    <property type="match status" value="1"/>
</dbReference>
<evidence type="ECO:0000256" key="2">
    <source>
        <dbReference type="SAM" id="Phobius"/>
    </source>
</evidence>
<dbReference type="EMBL" id="JAADJG010000085">
    <property type="protein sequence ID" value="KAF4455641.1"/>
    <property type="molecule type" value="Genomic_DNA"/>
</dbReference>
<keyword evidence="2" id="KW-0812">Transmembrane</keyword>
<accession>A0A8H4P4C6</accession>
<proteinExistence type="predicted"/>
<organism evidence="3 4">
    <name type="scientific">Fusarium austroafricanum</name>
    <dbReference type="NCBI Taxonomy" id="2364996"/>
    <lineage>
        <taxon>Eukaryota</taxon>
        <taxon>Fungi</taxon>
        <taxon>Dikarya</taxon>
        <taxon>Ascomycota</taxon>
        <taxon>Pezizomycotina</taxon>
        <taxon>Sordariomycetes</taxon>
        <taxon>Hypocreomycetidae</taxon>
        <taxon>Hypocreales</taxon>
        <taxon>Nectriaceae</taxon>
        <taxon>Fusarium</taxon>
        <taxon>Fusarium concolor species complex</taxon>
    </lineage>
</organism>
<evidence type="ECO:0000313" key="3">
    <source>
        <dbReference type="EMBL" id="KAF4455641.1"/>
    </source>
</evidence>
<keyword evidence="2" id="KW-1133">Transmembrane helix</keyword>
<comment type="caution">
    <text evidence="3">The sequence shown here is derived from an EMBL/GenBank/DDBJ whole genome shotgun (WGS) entry which is preliminary data.</text>
</comment>
<feature type="compositionally biased region" description="Acidic residues" evidence="1">
    <location>
        <begin position="100"/>
        <end position="111"/>
    </location>
</feature>
<dbReference type="AlphaFoldDB" id="A0A8H4P4C6"/>
<feature type="compositionally biased region" description="Low complexity" evidence="1">
    <location>
        <begin position="346"/>
        <end position="361"/>
    </location>
</feature>
<feature type="region of interest" description="Disordered" evidence="1">
    <location>
        <begin position="46"/>
        <end position="75"/>
    </location>
</feature>
<keyword evidence="2" id="KW-0472">Membrane</keyword>
<feature type="transmembrane region" description="Helical" evidence="2">
    <location>
        <begin position="21"/>
        <end position="39"/>
    </location>
</feature>
<dbReference type="OrthoDB" id="3353407at2759"/>
<feature type="compositionally biased region" description="Basic and acidic residues" evidence="1">
    <location>
        <begin position="113"/>
        <end position="122"/>
    </location>
</feature>